<protein>
    <recommendedName>
        <fullName evidence="3">Sec translocon accessory complex subunit YajC</fullName>
    </recommendedName>
</protein>
<dbReference type="Pfam" id="PF02699">
    <property type="entry name" value="YajC"/>
    <property type="match status" value="1"/>
</dbReference>
<keyword evidence="7" id="KW-0653">Protein transport</keyword>
<dbReference type="PANTHER" id="PTHR33909">
    <property type="entry name" value="SEC TRANSLOCON ACCESSORY COMPLEX SUBUNIT YAJC"/>
    <property type="match status" value="1"/>
</dbReference>
<organism evidence="12 13">
    <name type="scientific">Alkalisalibacterium limincola</name>
    <dbReference type="NCBI Taxonomy" id="2699169"/>
    <lineage>
        <taxon>Bacteria</taxon>
        <taxon>Pseudomonadati</taxon>
        <taxon>Pseudomonadota</taxon>
        <taxon>Gammaproteobacteria</taxon>
        <taxon>Lysobacterales</taxon>
        <taxon>Lysobacteraceae</taxon>
        <taxon>Alkalisalibacterium</taxon>
    </lineage>
</organism>
<name>A0A5C8KMT4_9GAMM</name>
<gene>
    <name evidence="12" type="primary">yajC</name>
    <name evidence="12" type="ORF">FU658_12060</name>
</gene>
<reference evidence="12 13" key="1">
    <citation type="submission" date="2019-08" db="EMBL/GenBank/DDBJ databases">
        <authorList>
            <person name="Karlyshev A.V."/>
        </authorList>
    </citation>
    <scope>NUCLEOTIDE SEQUENCE [LARGE SCALE GENOMIC DNA]</scope>
    <source>
        <strain evidence="12 13">Alg18-2.2</strain>
    </source>
</reference>
<dbReference type="SMART" id="SM01323">
    <property type="entry name" value="YajC"/>
    <property type="match status" value="1"/>
</dbReference>
<sequence length="111" mass="12072">MNFLDLLIAPAHAAAAAPQQSPWSLPIMMILFFVVFWFFLIRPQTKRAKEHREMVSKLAKGDEVIVGGGLAGRIDELGDAFVSVEVAEGVKVKVQRGAIQTVLPKGTLKSA</sequence>
<evidence type="ECO:0000256" key="9">
    <source>
        <dbReference type="ARBA" id="ARBA00023010"/>
    </source>
</evidence>
<keyword evidence="6 11" id="KW-0812">Transmembrane</keyword>
<dbReference type="PANTHER" id="PTHR33909:SF1">
    <property type="entry name" value="SEC TRANSLOCON ACCESSORY COMPLEX SUBUNIT YAJC"/>
    <property type="match status" value="1"/>
</dbReference>
<dbReference type="PRINTS" id="PR01853">
    <property type="entry name" value="YAJCTRNLCASE"/>
</dbReference>
<dbReference type="GO" id="GO:0015031">
    <property type="term" value="P:protein transport"/>
    <property type="evidence" value="ECO:0007669"/>
    <property type="project" value="UniProtKB-KW"/>
</dbReference>
<evidence type="ECO:0000256" key="10">
    <source>
        <dbReference type="ARBA" id="ARBA00023136"/>
    </source>
</evidence>
<evidence type="ECO:0000256" key="7">
    <source>
        <dbReference type="ARBA" id="ARBA00022927"/>
    </source>
</evidence>
<keyword evidence="13" id="KW-1185">Reference proteome</keyword>
<evidence type="ECO:0000256" key="3">
    <source>
        <dbReference type="ARBA" id="ARBA00014962"/>
    </source>
</evidence>
<keyword evidence="10 11" id="KW-0472">Membrane</keyword>
<comment type="caution">
    <text evidence="12">The sequence shown here is derived from an EMBL/GenBank/DDBJ whole genome shotgun (WGS) entry which is preliminary data.</text>
</comment>
<evidence type="ECO:0000256" key="8">
    <source>
        <dbReference type="ARBA" id="ARBA00022989"/>
    </source>
</evidence>
<evidence type="ECO:0000313" key="13">
    <source>
        <dbReference type="Proteomes" id="UP000321248"/>
    </source>
</evidence>
<evidence type="ECO:0000256" key="4">
    <source>
        <dbReference type="ARBA" id="ARBA00022448"/>
    </source>
</evidence>
<proteinExistence type="inferred from homology"/>
<dbReference type="NCBIfam" id="TIGR00739">
    <property type="entry name" value="yajC"/>
    <property type="match status" value="1"/>
</dbReference>
<accession>A0A5C8KMT4</accession>
<dbReference type="OrthoDB" id="9811406at2"/>
<dbReference type="Proteomes" id="UP000321248">
    <property type="component" value="Unassembled WGS sequence"/>
</dbReference>
<evidence type="ECO:0000256" key="11">
    <source>
        <dbReference type="SAM" id="Phobius"/>
    </source>
</evidence>
<keyword evidence="9" id="KW-0811">Translocation</keyword>
<evidence type="ECO:0000256" key="2">
    <source>
        <dbReference type="ARBA" id="ARBA00006742"/>
    </source>
</evidence>
<comment type="similarity">
    <text evidence="2">Belongs to the YajC family.</text>
</comment>
<dbReference type="GO" id="GO:0005886">
    <property type="term" value="C:plasma membrane"/>
    <property type="evidence" value="ECO:0007669"/>
    <property type="project" value="UniProtKB-SubCell"/>
</dbReference>
<keyword evidence="8 11" id="KW-1133">Transmembrane helix</keyword>
<evidence type="ECO:0000256" key="5">
    <source>
        <dbReference type="ARBA" id="ARBA00022475"/>
    </source>
</evidence>
<keyword evidence="4" id="KW-0813">Transport</keyword>
<evidence type="ECO:0000256" key="6">
    <source>
        <dbReference type="ARBA" id="ARBA00022692"/>
    </source>
</evidence>
<dbReference type="AlphaFoldDB" id="A0A5C8KMT4"/>
<dbReference type="RefSeq" id="WP_147892308.1">
    <property type="nucleotide sequence ID" value="NZ_VRTS01000009.1"/>
</dbReference>
<keyword evidence="5" id="KW-1003">Cell membrane</keyword>
<feature type="transmembrane region" description="Helical" evidence="11">
    <location>
        <begin position="23"/>
        <end position="41"/>
    </location>
</feature>
<dbReference type="EMBL" id="VRTS01000009">
    <property type="protein sequence ID" value="TXK60515.1"/>
    <property type="molecule type" value="Genomic_DNA"/>
</dbReference>
<comment type="subcellular location">
    <subcellularLocation>
        <location evidence="1">Cell membrane</location>
        <topology evidence="1">Single-pass membrane protein</topology>
    </subcellularLocation>
</comment>
<evidence type="ECO:0000256" key="1">
    <source>
        <dbReference type="ARBA" id="ARBA00004162"/>
    </source>
</evidence>
<evidence type="ECO:0000313" key="12">
    <source>
        <dbReference type="EMBL" id="TXK60515.1"/>
    </source>
</evidence>
<dbReference type="InterPro" id="IPR003849">
    <property type="entry name" value="Preprotein_translocase_YajC"/>
</dbReference>